<dbReference type="Gene3D" id="3.30.420.10">
    <property type="entry name" value="Ribonuclease H-like superfamily/Ribonuclease H"/>
    <property type="match status" value="1"/>
</dbReference>
<dbReference type="EMBL" id="CAJNDS010002349">
    <property type="protein sequence ID" value="CAE7444861.1"/>
    <property type="molecule type" value="Genomic_DNA"/>
</dbReference>
<dbReference type="SUPFAM" id="SSF53098">
    <property type="entry name" value="Ribonuclease H-like"/>
    <property type="match status" value="1"/>
</dbReference>
<proteinExistence type="predicted"/>
<reference evidence="2" key="1">
    <citation type="submission" date="2021-02" db="EMBL/GenBank/DDBJ databases">
        <authorList>
            <person name="Dougan E. K."/>
            <person name="Rhodes N."/>
            <person name="Thang M."/>
            <person name="Chan C."/>
        </authorList>
    </citation>
    <scope>NUCLEOTIDE SEQUENCE</scope>
</reference>
<evidence type="ECO:0000256" key="1">
    <source>
        <dbReference type="SAM" id="MobiDB-lite"/>
    </source>
</evidence>
<accession>A0A812RJD6</accession>
<evidence type="ECO:0000313" key="2">
    <source>
        <dbReference type="EMBL" id="CAE7444861.1"/>
    </source>
</evidence>
<feature type="region of interest" description="Disordered" evidence="1">
    <location>
        <begin position="299"/>
        <end position="344"/>
    </location>
</feature>
<feature type="region of interest" description="Disordered" evidence="1">
    <location>
        <begin position="807"/>
        <end position="835"/>
    </location>
</feature>
<dbReference type="OrthoDB" id="447861at2759"/>
<feature type="compositionally biased region" description="Basic and acidic residues" evidence="1">
    <location>
        <begin position="301"/>
        <end position="315"/>
    </location>
</feature>
<gene>
    <name evidence="2" type="ORF">SNAT2548_LOCUS24220</name>
</gene>
<dbReference type="GO" id="GO:0003676">
    <property type="term" value="F:nucleic acid binding"/>
    <property type="evidence" value="ECO:0007669"/>
    <property type="project" value="InterPro"/>
</dbReference>
<protein>
    <submittedName>
        <fullName evidence="2">Uncharacterized protein</fullName>
    </submittedName>
</protein>
<dbReference type="InterPro" id="IPR012337">
    <property type="entry name" value="RNaseH-like_sf"/>
</dbReference>
<comment type="caution">
    <text evidence="2">The sequence shown here is derived from an EMBL/GenBank/DDBJ whole genome shotgun (WGS) entry which is preliminary data.</text>
</comment>
<organism evidence="2 3">
    <name type="scientific">Symbiodinium natans</name>
    <dbReference type="NCBI Taxonomy" id="878477"/>
    <lineage>
        <taxon>Eukaryota</taxon>
        <taxon>Sar</taxon>
        <taxon>Alveolata</taxon>
        <taxon>Dinophyceae</taxon>
        <taxon>Suessiales</taxon>
        <taxon>Symbiodiniaceae</taxon>
        <taxon>Symbiodinium</taxon>
    </lineage>
</organism>
<sequence length="835" mass="94734">MASHTAAPYETDHGDEDEYLHESYAVNRNRHLEELHRLSSFQQVTTKVPPSCDGRSSWFASEDAIDDWRDITELEGAKEGPALRNRLEGEAAIHKRLLRGAANVFLYRFQQFMNLHRGSGDMLRWITRFQLSLNRMQEAWNDTYIPIMDVNNAEVRAYVMSLPQEEQQTITPEEVNLVALVFVSLSDLTQDQRQVLTSLMAHRNRVLADYGLGELREVYLEIFCTTKTSVDNPLLAPSGHGGRKTFLVLDEGYLDNSEGYWVEDEDDGTEGFLEADEDAFWVYDDASYSWFQRRFQGSPRKTNEERSKGPKKRQEQGSTGRRFFKKKKGPDKSHFADDQSQSDAWQRLPRRTSLCDNNPYCGIWYKIAETTSQFAFANSESTKCSEKLSTEFDIVEQGTVPILMSLPQTRNRFQISLSPEQAWLSSSVLGVKNAKLRVAPSSHLVLDLLDLCRLMWNARFAPKGKVSFLTCFSHCEYGFHQTATGGFSSLGHAYAMDDEWVTDESKMELARIRKKMRKEKYVPKTSTSPIPGRVEPRAKGSGSSESVPKVGSHSAPADDPDLQDYEPSEPEAQKNLPEQPREVSRASLQYKRMLEKLNNDVELYKLHVKHYHMSSAQFRRRTSMLGLGEIYDKYDRIVKGCRICNTSAPTPPRARIAGLRASSFGDLIFVDHEEIKFGNSAYLALVVIDGASNLLWATALKSLEATETLGAFRLWTEENNCIPKGIVGDQAFFTEPYMEYYKFHGITPYPCGRGTPWPRAETAALADEGYAEKVTVRQAVKRVAWARNCQLTVSGYSPLEIATGRRPPDLFDVETSTPEQLTAEPSEEDRTTLEL</sequence>
<dbReference type="Proteomes" id="UP000604046">
    <property type="component" value="Unassembled WGS sequence"/>
</dbReference>
<feature type="region of interest" description="Disordered" evidence="1">
    <location>
        <begin position="518"/>
        <end position="584"/>
    </location>
</feature>
<name>A0A812RJD6_9DINO</name>
<evidence type="ECO:0000313" key="3">
    <source>
        <dbReference type="Proteomes" id="UP000604046"/>
    </source>
</evidence>
<dbReference type="AlphaFoldDB" id="A0A812RJD6"/>
<feature type="compositionally biased region" description="Acidic residues" evidence="1">
    <location>
        <begin position="558"/>
        <end position="569"/>
    </location>
</feature>
<dbReference type="InterPro" id="IPR036397">
    <property type="entry name" value="RNaseH_sf"/>
</dbReference>
<keyword evidence="3" id="KW-1185">Reference proteome</keyword>